<dbReference type="EMBL" id="LRGC01000045">
    <property type="protein sequence ID" value="KWR51591.1"/>
    <property type="molecule type" value="Genomic_DNA"/>
</dbReference>
<dbReference type="AlphaFoldDB" id="A0A108T1H6"/>
<accession>A0A108T1H6</accession>
<comment type="caution">
    <text evidence="2">The sequence shown here is derived from an EMBL/GenBank/DDBJ whole genome shotgun (WGS) entry which is preliminary data.</text>
</comment>
<evidence type="ECO:0000313" key="1">
    <source>
        <dbReference type="EMBL" id="KWR51591.1"/>
    </source>
</evidence>
<keyword evidence="3" id="KW-1185">Reference proteome</keyword>
<sequence length="65" mass="7662">MDETNISTPDANITITDNTVEHIICNTRTIKIDRSKLMKLYEKMAKLQLPYYCKYPKLKPKRSSR</sequence>
<proteinExistence type="predicted"/>
<organism evidence="2 3">
    <name type="scientific">Bacteroides stercoris</name>
    <dbReference type="NCBI Taxonomy" id="46506"/>
    <lineage>
        <taxon>Bacteria</taxon>
        <taxon>Pseudomonadati</taxon>
        <taxon>Bacteroidota</taxon>
        <taxon>Bacteroidia</taxon>
        <taxon>Bacteroidales</taxon>
        <taxon>Bacteroidaceae</taxon>
        <taxon>Bacteroides</taxon>
    </lineage>
</organism>
<reference evidence="2" key="2">
    <citation type="submission" date="2016-01" db="EMBL/GenBank/DDBJ databases">
        <authorList>
            <person name="McClelland M."/>
            <person name="Jain A."/>
            <person name="Saraogi P."/>
            <person name="Mendelson R."/>
            <person name="Westerman R."/>
            <person name="SanMiguel P."/>
            <person name="Csonka L."/>
        </authorList>
    </citation>
    <scope>NUCLEOTIDE SEQUENCE</scope>
    <source>
        <strain evidence="2">CL09T03C01</strain>
    </source>
</reference>
<reference evidence="2 3" key="1">
    <citation type="journal article" date="2016" name="BMC Genomics">
        <title>Type VI secretion systems of human gut Bacteroidales segregate into three genetic architectures, two of which are contained on mobile genetic elements.</title>
        <authorList>
            <person name="Coyne M.J."/>
            <person name="Roelofs K.G."/>
            <person name="Comstock L.E."/>
        </authorList>
    </citation>
    <scope>NUCLEOTIDE SEQUENCE [LARGE SCALE GENOMIC DNA]</scope>
    <source>
        <strain evidence="2 3">CL09T03C01</strain>
    </source>
</reference>
<dbReference type="RefSeq" id="WP_060386707.1">
    <property type="nucleotide sequence ID" value="NZ_CABOGI010000003.1"/>
</dbReference>
<dbReference type="EMBL" id="LRGC01000041">
    <property type="protein sequence ID" value="KWR51607.1"/>
    <property type="molecule type" value="Genomic_DNA"/>
</dbReference>
<dbReference type="PATRIC" id="fig|46506.5.peg.3470"/>
<dbReference type="Proteomes" id="UP000056419">
    <property type="component" value="Unassembled WGS sequence"/>
</dbReference>
<name>A0A108T1H6_BACSE</name>
<gene>
    <name evidence="2" type="ORF">AA415_03214</name>
    <name evidence="1" type="ORF">AA415_03217</name>
</gene>
<evidence type="ECO:0000313" key="3">
    <source>
        <dbReference type="Proteomes" id="UP000056419"/>
    </source>
</evidence>
<protein>
    <submittedName>
        <fullName evidence="2">Uncharacterized protein</fullName>
    </submittedName>
</protein>
<evidence type="ECO:0000313" key="2">
    <source>
        <dbReference type="EMBL" id="KWR51607.1"/>
    </source>
</evidence>